<reference evidence="2 3" key="1">
    <citation type="submission" date="2011-11" db="EMBL/GenBank/DDBJ databases">
        <authorList>
            <consortium name="Tuberculosis Structural Genomics Consortium"/>
            <person name="Ioerger T.R."/>
        </authorList>
    </citation>
    <scope>NUCLEOTIDE SEQUENCE [LARGE SCALE GENOMIC DNA]</scope>
    <source>
        <strain evidence="3">ATCC 19527 / DSM 44167 / CIP 105390 / JCM 6362 / NCTC 10409 / 316</strain>
    </source>
</reference>
<dbReference type="Proteomes" id="UP000004915">
    <property type="component" value="Unassembled WGS sequence"/>
</dbReference>
<evidence type="ECO:0000256" key="1">
    <source>
        <dbReference type="SAM" id="MobiDB-lite"/>
    </source>
</evidence>
<comment type="caution">
    <text evidence="2">The sequence shown here is derived from an EMBL/GenBank/DDBJ whole genome shotgun (WGS) entry which is preliminary data.</text>
</comment>
<organism evidence="2 3">
    <name type="scientific">Mycolicibacterium thermoresistibile (strain ATCC 19527 / DSM 44167 / CIP 105390 / JCM 6362 / NCTC 10409 / 316)</name>
    <name type="common">Mycobacterium thermoresistibile</name>
    <dbReference type="NCBI Taxonomy" id="1078020"/>
    <lineage>
        <taxon>Bacteria</taxon>
        <taxon>Bacillati</taxon>
        <taxon>Actinomycetota</taxon>
        <taxon>Actinomycetes</taxon>
        <taxon>Mycobacteriales</taxon>
        <taxon>Mycobacteriaceae</taxon>
        <taxon>Mycolicibacterium</taxon>
    </lineage>
</organism>
<proteinExistence type="predicted"/>
<name>G7CKU3_MYCT3</name>
<sequence length="83" mass="8579">MRTRVCAGLGAAWLRCARPRAVSIAAARAGSESPADPGVTSPSSAPAAAVRRHHRRAGPGCDRARPVVGRGGDPAVDRWLNRG</sequence>
<keyword evidence="3" id="KW-1185">Reference proteome</keyword>
<dbReference type="AlphaFoldDB" id="G7CKU3"/>
<evidence type="ECO:0000313" key="3">
    <source>
        <dbReference type="Proteomes" id="UP000004915"/>
    </source>
</evidence>
<evidence type="ECO:0000313" key="2">
    <source>
        <dbReference type="EMBL" id="EHI11750.1"/>
    </source>
</evidence>
<dbReference type="EMBL" id="AGVE01000046">
    <property type="protein sequence ID" value="EHI11750.1"/>
    <property type="molecule type" value="Genomic_DNA"/>
</dbReference>
<accession>G7CKU3</accession>
<feature type="compositionally biased region" description="Low complexity" evidence="1">
    <location>
        <begin position="37"/>
        <end position="49"/>
    </location>
</feature>
<protein>
    <submittedName>
        <fullName evidence="2">Uncharacterized protein</fullName>
    </submittedName>
</protein>
<feature type="region of interest" description="Disordered" evidence="1">
    <location>
        <begin position="30"/>
        <end position="83"/>
    </location>
</feature>
<gene>
    <name evidence="2" type="ORF">KEK_12663</name>
</gene>